<evidence type="ECO:0000256" key="6">
    <source>
        <dbReference type="ARBA" id="ARBA00022723"/>
    </source>
</evidence>
<evidence type="ECO:0000259" key="14">
    <source>
        <dbReference type="Pfam" id="PF03372"/>
    </source>
</evidence>
<evidence type="ECO:0000313" key="16">
    <source>
        <dbReference type="Proteomes" id="UP000777482"/>
    </source>
</evidence>
<name>A0A9P6W908_RHOMI</name>
<comment type="subcellular location">
    <subcellularLocation>
        <location evidence="1">Membrane</location>
        <topology evidence="1">Multi-pass membrane protein</topology>
    </subcellularLocation>
</comment>
<comment type="pathway">
    <text evidence="3">Sphingolipid metabolism.</text>
</comment>
<evidence type="ECO:0000256" key="3">
    <source>
        <dbReference type="ARBA" id="ARBA00004991"/>
    </source>
</evidence>
<gene>
    <name evidence="15" type="primary">ISC1</name>
    <name evidence="15" type="ORF">C6P46_000107</name>
</gene>
<evidence type="ECO:0000256" key="8">
    <source>
        <dbReference type="ARBA" id="ARBA00022842"/>
    </source>
</evidence>
<feature type="transmembrane region" description="Helical" evidence="13">
    <location>
        <begin position="350"/>
        <end position="369"/>
    </location>
</feature>
<dbReference type="OrthoDB" id="387657at2759"/>
<evidence type="ECO:0000256" key="10">
    <source>
        <dbReference type="ARBA" id="ARBA00022989"/>
    </source>
</evidence>
<evidence type="ECO:0000256" key="2">
    <source>
        <dbReference type="ARBA" id="ARBA00004760"/>
    </source>
</evidence>
<feature type="transmembrane region" description="Helical" evidence="13">
    <location>
        <begin position="375"/>
        <end position="399"/>
    </location>
</feature>
<dbReference type="Pfam" id="PF03372">
    <property type="entry name" value="Exo_endo_phos"/>
    <property type="match status" value="1"/>
</dbReference>
<evidence type="ECO:0000256" key="1">
    <source>
        <dbReference type="ARBA" id="ARBA00004141"/>
    </source>
</evidence>
<feature type="domain" description="Endonuclease/exonuclease/phosphatase" evidence="14">
    <location>
        <begin position="12"/>
        <end position="303"/>
    </location>
</feature>
<dbReference type="PANTHER" id="PTHR16320">
    <property type="entry name" value="SPHINGOMYELINASE FAMILY MEMBER"/>
    <property type="match status" value="1"/>
</dbReference>
<evidence type="ECO:0000256" key="11">
    <source>
        <dbReference type="ARBA" id="ARBA00023098"/>
    </source>
</evidence>
<evidence type="ECO:0000256" key="9">
    <source>
        <dbReference type="ARBA" id="ARBA00022919"/>
    </source>
</evidence>
<keyword evidence="10 13" id="KW-1133">Transmembrane helix</keyword>
<dbReference type="Gene3D" id="3.60.10.10">
    <property type="entry name" value="Endonuclease/exonuclease/phosphatase"/>
    <property type="match status" value="1"/>
</dbReference>
<comment type="pathway">
    <text evidence="2">Lipid metabolism; sphingolipid metabolism.</text>
</comment>
<sequence>MADTERTRLRVLTLNCWGLWLLADKRRQRIAAIADWIANSHDAQFDVIALQEVWVRADFDLIADRAKDAGMTHSRFFYSGAIGSGLGLISRHPIVSAFVSPYLLNGSPIPFVDDWFAGKAVCGITVQVPAVGKVDVLNTHMFAPGGEADNVKGAHRIAQAWDLARMAVEKAERGRHVIVMGDFNSQPHSIIMDIIRTHGRLLDAFAETHPEPPSITSAAHRSFTPLEAMHAHGITCDSPLNTYSAPKLRKRSKGDEVIIRGGKRLDYVLYRSPAESDWQLEPESTSLELTEPVPHLGVSYSDHFGLSATFTFSKTQQRLPYSLRPDLLSPALSTLHAAQRASMRSSKLQLQLFAACVLAALGLTVSSSFEPLRALNWLFTLLGVMTGAAGATFLYTGFIGGRWVAGQLKNVIAEMEAELERIRITRRPERRSVDLVDHSGWTQ</sequence>
<evidence type="ECO:0000256" key="12">
    <source>
        <dbReference type="ARBA" id="ARBA00023136"/>
    </source>
</evidence>
<evidence type="ECO:0000256" key="4">
    <source>
        <dbReference type="ARBA" id="ARBA00006335"/>
    </source>
</evidence>
<dbReference type="GO" id="GO:0046872">
    <property type="term" value="F:metal ion binding"/>
    <property type="evidence" value="ECO:0007669"/>
    <property type="project" value="UniProtKB-KW"/>
</dbReference>
<evidence type="ECO:0000256" key="13">
    <source>
        <dbReference type="SAM" id="Phobius"/>
    </source>
</evidence>
<accession>A0A9P6W908</accession>
<dbReference type="GO" id="GO:0006665">
    <property type="term" value="P:sphingolipid metabolic process"/>
    <property type="evidence" value="ECO:0007669"/>
    <property type="project" value="UniProtKB-KW"/>
</dbReference>
<protein>
    <submittedName>
        <fullName evidence="15">Phospholipase C type enzyme</fullName>
    </submittedName>
</protein>
<dbReference type="InterPro" id="IPR036691">
    <property type="entry name" value="Endo/exonu/phosph_ase_sf"/>
</dbReference>
<comment type="caution">
    <text evidence="15">The sequence shown here is derived from an EMBL/GenBank/DDBJ whole genome shotgun (WGS) entry which is preliminary data.</text>
</comment>
<dbReference type="EMBL" id="PUHQ01000001">
    <property type="protein sequence ID" value="KAG0667571.1"/>
    <property type="molecule type" value="Genomic_DNA"/>
</dbReference>
<dbReference type="GO" id="GO:0004767">
    <property type="term" value="F:sphingomyelin phosphodiesterase activity"/>
    <property type="evidence" value="ECO:0007669"/>
    <property type="project" value="InterPro"/>
</dbReference>
<keyword evidence="12 13" id="KW-0472">Membrane</keyword>
<keyword evidence="7" id="KW-0378">Hydrolase</keyword>
<keyword evidence="9" id="KW-0746">Sphingolipid metabolism</keyword>
<dbReference type="SUPFAM" id="SSF56219">
    <property type="entry name" value="DNase I-like"/>
    <property type="match status" value="1"/>
</dbReference>
<keyword evidence="6" id="KW-0479">Metal-binding</keyword>
<reference evidence="15 16" key="1">
    <citation type="submission" date="2020-11" db="EMBL/GenBank/DDBJ databases">
        <title>Kefir isolates.</title>
        <authorList>
            <person name="Marcisauskas S."/>
            <person name="Kim Y."/>
            <person name="Blasche S."/>
        </authorList>
    </citation>
    <scope>NUCLEOTIDE SEQUENCE [LARGE SCALE GENOMIC DNA]</scope>
    <source>
        <strain evidence="15 16">KR</strain>
    </source>
</reference>
<evidence type="ECO:0000256" key="7">
    <source>
        <dbReference type="ARBA" id="ARBA00022801"/>
    </source>
</evidence>
<dbReference type="InterPro" id="IPR005135">
    <property type="entry name" value="Endo/exonuclease/phosphatase"/>
</dbReference>
<dbReference type="PANTHER" id="PTHR16320:SF24">
    <property type="entry name" value="PHOSPHODIESTERASE, PUTATIVE-RELATED"/>
    <property type="match status" value="1"/>
</dbReference>
<keyword evidence="8" id="KW-0460">Magnesium</keyword>
<proteinExistence type="inferred from homology"/>
<organism evidence="15 16">
    <name type="scientific">Rhodotorula mucilaginosa</name>
    <name type="common">Yeast</name>
    <name type="synonym">Rhodotorula rubra</name>
    <dbReference type="NCBI Taxonomy" id="5537"/>
    <lineage>
        <taxon>Eukaryota</taxon>
        <taxon>Fungi</taxon>
        <taxon>Dikarya</taxon>
        <taxon>Basidiomycota</taxon>
        <taxon>Pucciniomycotina</taxon>
        <taxon>Microbotryomycetes</taxon>
        <taxon>Sporidiobolales</taxon>
        <taxon>Sporidiobolaceae</taxon>
        <taxon>Rhodotorula</taxon>
    </lineage>
</organism>
<keyword evidence="16" id="KW-1185">Reference proteome</keyword>
<dbReference type="Proteomes" id="UP000777482">
    <property type="component" value="Unassembled WGS sequence"/>
</dbReference>
<dbReference type="AlphaFoldDB" id="A0A9P6W908"/>
<keyword evidence="11" id="KW-0443">Lipid metabolism</keyword>
<comment type="similarity">
    <text evidence="4">Belongs to the neutral sphingomyelinase family.</text>
</comment>
<dbReference type="InterPro" id="IPR038772">
    <property type="entry name" value="Sph/SMPD2-like"/>
</dbReference>
<evidence type="ECO:0000256" key="5">
    <source>
        <dbReference type="ARBA" id="ARBA00022692"/>
    </source>
</evidence>
<keyword evidence="5 13" id="KW-0812">Transmembrane</keyword>
<evidence type="ECO:0000313" key="15">
    <source>
        <dbReference type="EMBL" id="KAG0667571.1"/>
    </source>
</evidence>
<dbReference type="GO" id="GO:0016020">
    <property type="term" value="C:membrane"/>
    <property type="evidence" value="ECO:0007669"/>
    <property type="project" value="UniProtKB-SubCell"/>
</dbReference>